<reference evidence="1" key="1">
    <citation type="journal article" date="2019" name="Environ. Microbiol.">
        <title>Fungal ecological strategies reflected in gene transcription - a case study of two litter decomposers.</title>
        <authorList>
            <person name="Barbi F."/>
            <person name="Kohler A."/>
            <person name="Barry K."/>
            <person name="Baskaran P."/>
            <person name="Daum C."/>
            <person name="Fauchery L."/>
            <person name="Ihrmark K."/>
            <person name="Kuo A."/>
            <person name="LaButti K."/>
            <person name="Lipzen A."/>
            <person name="Morin E."/>
            <person name="Grigoriev I.V."/>
            <person name="Henrissat B."/>
            <person name="Lindahl B."/>
            <person name="Martin F."/>
        </authorList>
    </citation>
    <scope>NUCLEOTIDE SEQUENCE</scope>
    <source>
        <strain evidence="1">JB14</strain>
    </source>
</reference>
<dbReference type="Gene3D" id="3.80.10.10">
    <property type="entry name" value="Ribonuclease Inhibitor"/>
    <property type="match status" value="1"/>
</dbReference>
<evidence type="ECO:0000313" key="2">
    <source>
        <dbReference type="Proteomes" id="UP000799118"/>
    </source>
</evidence>
<dbReference type="OrthoDB" id="3057283at2759"/>
<protein>
    <recommendedName>
        <fullName evidence="3">F-box domain-containing protein</fullName>
    </recommendedName>
</protein>
<dbReference type="Proteomes" id="UP000799118">
    <property type="component" value="Unassembled WGS sequence"/>
</dbReference>
<dbReference type="InterPro" id="IPR032675">
    <property type="entry name" value="LRR_dom_sf"/>
</dbReference>
<keyword evidence="2" id="KW-1185">Reference proteome</keyword>
<dbReference type="EMBL" id="ML769416">
    <property type="protein sequence ID" value="KAE9404492.1"/>
    <property type="molecule type" value="Genomic_DNA"/>
</dbReference>
<gene>
    <name evidence="1" type="ORF">BT96DRAFT_419267</name>
</gene>
<sequence>MCCYIGACSNRWYRLTVCGWMIYDAIVAHNPSNFPLLEHLALPNLVDSTGWRAATLDRYQNAPKLHTLAFGGVPPINKDLDLWTRLTLLDVAQCNSKLKDVFEICSNLRELRFRQFETGLPIKLCSPPISAPFVEKLTLSLTQTFYAESGGLANVIFASITCPSLTSLFIEGLTGYEDKWPRDAVNDFISRSAFHLTTLSIKFVPLLDSDLIDFLHRLPSLVHLTVDDSNIPTNSPSPITSAFVQSLHAFPPTNSATNSSVLMKSLKTLSLTFGGPGTFNDRVFVDMVLSRWFSSTYADGYGPNTSNVRTTCLRSVVMRFTRRDVDQGIYRQLKYLSKEGMRVVVVGQAKT</sequence>
<name>A0A6A4HYL5_9AGAR</name>
<evidence type="ECO:0008006" key="3">
    <source>
        <dbReference type="Google" id="ProtNLM"/>
    </source>
</evidence>
<proteinExistence type="predicted"/>
<organism evidence="1 2">
    <name type="scientific">Gymnopus androsaceus JB14</name>
    <dbReference type="NCBI Taxonomy" id="1447944"/>
    <lineage>
        <taxon>Eukaryota</taxon>
        <taxon>Fungi</taxon>
        <taxon>Dikarya</taxon>
        <taxon>Basidiomycota</taxon>
        <taxon>Agaricomycotina</taxon>
        <taxon>Agaricomycetes</taxon>
        <taxon>Agaricomycetidae</taxon>
        <taxon>Agaricales</taxon>
        <taxon>Marasmiineae</taxon>
        <taxon>Omphalotaceae</taxon>
        <taxon>Gymnopus</taxon>
    </lineage>
</organism>
<evidence type="ECO:0000313" key="1">
    <source>
        <dbReference type="EMBL" id="KAE9404492.1"/>
    </source>
</evidence>
<accession>A0A6A4HYL5</accession>
<dbReference type="AlphaFoldDB" id="A0A6A4HYL5"/>
<dbReference type="SUPFAM" id="SSF52047">
    <property type="entry name" value="RNI-like"/>
    <property type="match status" value="1"/>
</dbReference>